<sequence>MKTSAFFRLALLGAAASLANCKPGNDAKPQENPINGFLDGGTTTTGTRTSGPWELGIVISASTNGKITQVGARMPEPGTYRLTIWDAATKAVLRQKSVEQDAPDKLVLANIDPLPVAANTTKLVVSVNSQSAGANKKYFFASNGGNFLPFAKGSILVESACYKLTAPASFPDAAKDVKSEMYGYPDFTFIPD</sequence>
<evidence type="ECO:0000256" key="1">
    <source>
        <dbReference type="SAM" id="MobiDB-lite"/>
    </source>
</evidence>
<name>A0ABT6K5X8_9CYAN</name>
<reference evidence="3 4" key="1">
    <citation type="journal article" date="2023" name="J. Phycol.">
        <title>Chrysosporum ovalisporum is synonymous with the true-branching cyanobacterium Umezakia natans (Nostocales/Aphanizomenonaceae).</title>
        <authorList>
            <person name="McGregor G.B."/>
            <person name="Sendall B.C."/>
            <person name="Niiyama Y."/>
            <person name="Tuji A."/>
            <person name="Willis A."/>
        </authorList>
    </citation>
    <scope>NUCLEOTIDE SEQUENCE [LARGE SCALE GENOMIC DNA]</scope>
    <source>
        <strain evidence="3 4">FSS-43</strain>
    </source>
</reference>
<gene>
    <name evidence="3" type="ORF">NWP19_13065</name>
</gene>
<evidence type="ECO:0008006" key="5">
    <source>
        <dbReference type="Google" id="ProtNLM"/>
    </source>
</evidence>
<evidence type="ECO:0000256" key="2">
    <source>
        <dbReference type="SAM" id="SignalP"/>
    </source>
</evidence>
<evidence type="ECO:0000313" key="4">
    <source>
        <dbReference type="Proteomes" id="UP001159371"/>
    </source>
</evidence>
<dbReference type="Proteomes" id="UP001159371">
    <property type="component" value="Unassembled WGS sequence"/>
</dbReference>
<keyword evidence="2" id="KW-0732">Signal</keyword>
<dbReference type="RefSeq" id="WP_280657218.1">
    <property type="nucleotide sequence ID" value="NZ_JANQDO010000086.1"/>
</dbReference>
<comment type="caution">
    <text evidence="3">The sequence shown here is derived from an EMBL/GenBank/DDBJ whole genome shotgun (WGS) entry which is preliminary data.</text>
</comment>
<feature type="signal peptide" evidence="2">
    <location>
        <begin position="1"/>
        <end position="19"/>
    </location>
</feature>
<protein>
    <recommendedName>
        <fullName evidence="5">DUF4082 domain-containing protein</fullName>
    </recommendedName>
</protein>
<proteinExistence type="predicted"/>
<accession>A0ABT6K5X8</accession>
<feature type="chain" id="PRO_5046587181" description="DUF4082 domain-containing protein" evidence="2">
    <location>
        <begin position="20"/>
        <end position="192"/>
    </location>
</feature>
<keyword evidence="4" id="KW-1185">Reference proteome</keyword>
<organism evidence="3 4">
    <name type="scientific">Umezakia ovalisporum FSS-43</name>
    <dbReference type="NCBI Taxonomy" id="2740520"/>
    <lineage>
        <taxon>Bacteria</taxon>
        <taxon>Bacillati</taxon>
        <taxon>Cyanobacteriota</taxon>
        <taxon>Cyanophyceae</taxon>
        <taxon>Nostocales</taxon>
        <taxon>Nodulariaceae</taxon>
        <taxon>Umezakia</taxon>
    </lineage>
</organism>
<feature type="region of interest" description="Disordered" evidence="1">
    <location>
        <begin position="25"/>
        <end position="45"/>
    </location>
</feature>
<dbReference type="EMBL" id="JANQDO010000086">
    <property type="protein sequence ID" value="MDH6057683.1"/>
    <property type="molecule type" value="Genomic_DNA"/>
</dbReference>
<evidence type="ECO:0000313" key="3">
    <source>
        <dbReference type="EMBL" id="MDH6057683.1"/>
    </source>
</evidence>